<organism evidence="1">
    <name type="scientific">Ophidiomyces ophidiicola</name>
    <dbReference type="NCBI Taxonomy" id="1387563"/>
    <lineage>
        <taxon>Eukaryota</taxon>
        <taxon>Fungi</taxon>
        <taxon>Dikarya</taxon>
        <taxon>Ascomycota</taxon>
        <taxon>Pezizomycotina</taxon>
        <taxon>Eurotiomycetes</taxon>
        <taxon>Eurotiomycetidae</taxon>
        <taxon>Onygenales</taxon>
        <taxon>Onygenaceae</taxon>
        <taxon>Ophidiomyces</taxon>
    </lineage>
</organism>
<protein>
    <submittedName>
        <fullName evidence="1">Uncharacterized protein</fullName>
    </submittedName>
</protein>
<dbReference type="EMBL" id="JALBCA010000005">
    <property type="protein sequence ID" value="KAI2392718.1"/>
    <property type="molecule type" value="Genomic_DNA"/>
</dbReference>
<gene>
    <name evidence="1" type="ORF">LOY88_000514</name>
</gene>
<evidence type="ECO:0000313" key="1">
    <source>
        <dbReference type="EMBL" id="KAI2392718.1"/>
    </source>
</evidence>
<accession>A0ACB8V592</accession>
<name>A0ACB8V592_9EURO</name>
<sequence length="962" mass="107309">MAVIAQCLLPRAKFMRIMLFTVLASCLSASLSCLGIYCTIKAREHTSPPGASGNEYNSSASAVAAIWFLFDIWIGNSLRAWRPNELQSPMSSFSVFVAVTMTSAPKLPTLSYGLHYVRQLLVAFLLGFAIAAAVSLFIFPTTSRSMIFHQLRGYPAAVKSLLDAQTAYIKSTEHGGPWKITRMATITSQASRRLQSSDSGPEKQSKEEAKTFKSLALEAAIGKLGIIHSLIHSEIHYARQEIAWGNLTAEDIDAFIALLRLLFLPLAGVSMLPRIFRKLTKAVPPQRTGMDAADIDNSAQNMYRPIVDDSPYELPGNDQEHFIQPLCERLETAKVLANAGLQHAFLVLRLSKSKDFATTFKGRKFSFVSRDEENGGDTIPGGEGFTADFEAKLHDFYLERKNLPQHWASLNAFIPMEDSDNDHSAESREVRKEFFVILFIGHLQDTLLQAVFDLVKFADSKIADGTLNHKRVIFPKAENIKRWIFGGGPDEEQKVENEVPIIGEQTNYAPQKCGTDPLKSRFADPEHLPPTNRWQRLGNWIRHLSHLLSSKESSFGLRVAVAAFCVAILAYLRPTQDFFYRNRINWAVIVIVIGMSPISGKSLFGLMGRVIGTVLSTALAFAVWYIVAGKTAGVLVFLYVGNCLQYYFYVRFPRFIPACIIALITFNLTIAYELQVRKLGYEKSASSGLTVFPIYLFGPYRLVAVMVGCAISFIWVVFPSPTTAGSQVRKTLGRGLFILATFYNCMHTSIEVWINQEQGDLNDSQSPARLLEDARNKLFAEEMALLTEIRGHNEFTKYDLPIGGRFPKETYDNIVSEIQTILISMALMARVTRDLESLVAEEPNGTHRRWSTSTRSGGLADEERWIKHLARAANSPDFHSHIITSAIYHLSAAVSNGLSLPPYLAPPHAFPLARNLRQMDENLLDIRNIEDPSFSAFVAVEVLSSMVNSNLKTLVKYVSLLQ</sequence>
<comment type="caution">
    <text evidence="1">The sequence shown here is derived from an EMBL/GenBank/DDBJ whole genome shotgun (WGS) entry which is preliminary data.</text>
</comment>
<reference evidence="1" key="1">
    <citation type="journal article" date="2022" name="bioRxiv">
        <title>Population genetic analysis of Ophidiomyces ophidiicola, the causative agent of snake fungal disease, indicates recent introductions to the USA.</title>
        <authorList>
            <person name="Ladner J.T."/>
            <person name="Palmer J.M."/>
            <person name="Ettinger C.L."/>
            <person name="Stajich J.E."/>
            <person name="Farrell T.M."/>
            <person name="Glorioso B.M."/>
            <person name="Lawson B."/>
            <person name="Price S.J."/>
            <person name="Stengle A.G."/>
            <person name="Grear D.A."/>
            <person name="Lorch J.M."/>
        </authorList>
    </citation>
    <scope>NUCLEOTIDE SEQUENCE</scope>
    <source>
        <strain evidence="1">NWHC 24266-5</strain>
    </source>
</reference>
<proteinExistence type="predicted"/>